<proteinExistence type="predicted"/>
<evidence type="ECO:0000313" key="2">
    <source>
        <dbReference type="EMBL" id="PIP58114.1"/>
    </source>
</evidence>
<keyword evidence="1" id="KW-0812">Transmembrane</keyword>
<keyword evidence="1" id="KW-0472">Membrane</keyword>
<dbReference type="Proteomes" id="UP000229334">
    <property type="component" value="Unassembled WGS sequence"/>
</dbReference>
<organism evidence="2 3">
    <name type="scientific">Candidatus Vogelbacteria bacterium CG22_combo_CG10-13_8_21_14_all_37_9</name>
    <dbReference type="NCBI Taxonomy" id="1975046"/>
    <lineage>
        <taxon>Bacteria</taxon>
        <taxon>Candidatus Vogeliibacteriota</taxon>
    </lineage>
</organism>
<sequence length="60" mass="6794">MQNFLKIIIIILTVLIAIISALFVFDFVNLDEVKDLLEKFILLLAILSLGSILISYISKK</sequence>
<evidence type="ECO:0000256" key="1">
    <source>
        <dbReference type="SAM" id="Phobius"/>
    </source>
</evidence>
<reference evidence="2 3" key="1">
    <citation type="submission" date="2017-09" db="EMBL/GenBank/DDBJ databases">
        <title>Depth-based differentiation of microbial function through sediment-hosted aquifers and enrichment of novel symbionts in the deep terrestrial subsurface.</title>
        <authorList>
            <person name="Probst A.J."/>
            <person name="Ladd B."/>
            <person name="Jarett J.K."/>
            <person name="Geller-Mcgrath D.E."/>
            <person name="Sieber C.M."/>
            <person name="Emerson J.B."/>
            <person name="Anantharaman K."/>
            <person name="Thomas B.C."/>
            <person name="Malmstrom R."/>
            <person name="Stieglmeier M."/>
            <person name="Klingl A."/>
            <person name="Woyke T."/>
            <person name="Ryan C.M."/>
            <person name="Banfield J.F."/>
        </authorList>
    </citation>
    <scope>NUCLEOTIDE SEQUENCE [LARGE SCALE GENOMIC DNA]</scope>
    <source>
        <strain evidence="2">CG22_combo_CG10-13_8_21_14_all_37_9</strain>
    </source>
</reference>
<comment type="caution">
    <text evidence="2">The sequence shown here is derived from an EMBL/GenBank/DDBJ whole genome shotgun (WGS) entry which is preliminary data.</text>
</comment>
<gene>
    <name evidence="2" type="ORF">COX02_01940</name>
</gene>
<name>A0A2H0BKI7_9BACT</name>
<keyword evidence="1" id="KW-1133">Transmembrane helix</keyword>
<feature type="transmembrane region" description="Helical" evidence="1">
    <location>
        <begin position="40"/>
        <end position="58"/>
    </location>
</feature>
<accession>A0A2H0BKI7</accession>
<dbReference type="EMBL" id="PCSX01000030">
    <property type="protein sequence ID" value="PIP58114.1"/>
    <property type="molecule type" value="Genomic_DNA"/>
</dbReference>
<feature type="transmembrane region" description="Helical" evidence="1">
    <location>
        <begin position="7"/>
        <end position="28"/>
    </location>
</feature>
<protein>
    <submittedName>
        <fullName evidence="2">Uncharacterized protein</fullName>
    </submittedName>
</protein>
<dbReference type="AlphaFoldDB" id="A0A2H0BKI7"/>
<evidence type="ECO:0000313" key="3">
    <source>
        <dbReference type="Proteomes" id="UP000229334"/>
    </source>
</evidence>